<feature type="compositionally biased region" description="Basic and acidic residues" evidence="27">
    <location>
        <begin position="1075"/>
        <end position="1090"/>
    </location>
</feature>
<feature type="region of interest" description="Disordered" evidence="27">
    <location>
        <begin position="1057"/>
        <end position="1099"/>
    </location>
</feature>
<feature type="site" description="Interaction with the cone snail toxin Con-ikot-ikot" evidence="24">
    <location>
        <position position="702"/>
    </location>
</feature>
<dbReference type="CDD" id="cd06378">
    <property type="entry name" value="PBP1_iGluR_NMDA_NR2"/>
    <property type="match status" value="1"/>
</dbReference>
<feature type="region of interest" description="Disordered" evidence="27">
    <location>
        <begin position="1425"/>
        <end position="1444"/>
    </location>
</feature>
<evidence type="ECO:0000256" key="18">
    <source>
        <dbReference type="ARBA" id="ARBA00023303"/>
    </source>
</evidence>
<dbReference type="GO" id="GO:0045211">
    <property type="term" value="C:postsynaptic membrane"/>
    <property type="evidence" value="ECO:0007669"/>
    <property type="project" value="UniProtKB-SubCell"/>
</dbReference>
<evidence type="ECO:0000256" key="1">
    <source>
        <dbReference type="ARBA" id="ARBA00022448"/>
    </source>
</evidence>
<reference evidence="31" key="1">
    <citation type="journal article" date="2014" name="PLoS ONE">
        <title>The genome and linkage map of the northern pike (Esox lucius): conserved synteny revealed between the salmonid sister group and the Neoteleostei.</title>
        <authorList>
            <person name="Rondeau E.B."/>
            <person name="Minkley D.R."/>
            <person name="Leong J.S."/>
            <person name="Messmer A.M."/>
            <person name="Jantzen J.R."/>
            <person name="von Schalburg K.R."/>
            <person name="Lemon C."/>
            <person name="Bird N.H."/>
            <person name="Koop B.F."/>
        </authorList>
    </citation>
    <scope>NUCLEOTIDE SEQUENCE</scope>
</reference>
<dbReference type="Pfam" id="PF00060">
    <property type="entry name" value="Lig_chan"/>
    <property type="match status" value="1"/>
</dbReference>
<dbReference type="Gene3D" id="1.10.287.70">
    <property type="match status" value="1"/>
</dbReference>
<dbReference type="Bgee" id="ENSELUG00000014230">
    <property type="expression patterns" value="Expressed in brain and 2 other cell types or tissues"/>
</dbReference>
<keyword evidence="15" id="KW-0325">Glycoprotein</keyword>
<keyword evidence="9 26" id="KW-1133">Transmembrane helix</keyword>
<evidence type="ECO:0000256" key="20">
    <source>
        <dbReference type="ARBA" id="ARBA00034430"/>
    </source>
</evidence>
<keyword evidence="11 26" id="KW-0406">Ion transport</keyword>
<evidence type="ECO:0000256" key="13">
    <source>
        <dbReference type="ARBA" id="ARBA00023157"/>
    </source>
</evidence>
<feature type="domain" description="Ionotropic glutamate receptor L-glutamate and glycine-binding" evidence="29">
    <location>
        <begin position="446"/>
        <end position="509"/>
    </location>
</feature>
<dbReference type="CDD" id="cd13718">
    <property type="entry name" value="PBP2_iGluR_NMDA_Nr2"/>
    <property type="match status" value="1"/>
</dbReference>
<dbReference type="Proteomes" id="UP000265140">
    <property type="component" value="Chromosome 11"/>
</dbReference>
<comment type="similarity">
    <text evidence="26">Belongs to the glutamate-gated ion channel (TC 1.A.10.1) family.</text>
</comment>
<feature type="binding site" evidence="23">
    <location>
        <position position="520"/>
    </location>
    <ligand>
        <name>L-glutamate</name>
        <dbReference type="ChEBI" id="CHEBI:29985"/>
    </ligand>
</feature>
<comment type="catalytic activity">
    <reaction evidence="22">
        <text>Ca(2+)(in) = Ca(2+)(out)</text>
        <dbReference type="Rhea" id="RHEA:29671"/>
        <dbReference type="ChEBI" id="CHEBI:29108"/>
    </reaction>
</comment>
<dbReference type="FunFam" id="3.40.50.2300:FF:000020">
    <property type="entry name" value="Glutamate receptor ionotropic, NMDA 2B, putative"/>
    <property type="match status" value="1"/>
</dbReference>
<accession>A0A6Q2XNW6</accession>
<keyword evidence="8" id="KW-0460">Magnesium</keyword>
<evidence type="ECO:0000259" key="28">
    <source>
        <dbReference type="SMART" id="SM00079"/>
    </source>
</evidence>
<dbReference type="InterPro" id="IPR028082">
    <property type="entry name" value="Peripla_BP_I"/>
</dbReference>
<dbReference type="GO" id="GO:0046872">
    <property type="term" value="F:metal ion binding"/>
    <property type="evidence" value="ECO:0007669"/>
    <property type="project" value="UniProtKB-KW"/>
</dbReference>
<reference evidence="30" key="3">
    <citation type="submission" date="2025-08" db="UniProtKB">
        <authorList>
            <consortium name="Ensembl"/>
        </authorList>
    </citation>
    <scope>IDENTIFICATION</scope>
</reference>
<evidence type="ECO:0000256" key="21">
    <source>
        <dbReference type="ARBA" id="ARBA00036239"/>
    </source>
</evidence>
<evidence type="ECO:0000256" key="17">
    <source>
        <dbReference type="ARBA" id="ARBA00023286"/>
    </source>
</evidence>
<evidence type="ECO:0000256" key="23">
    <source>
        <dbReference type="PIRSR" id="PIRSR601508-1"/>
    </source>
</evidence>
<sequence>MKLLSMSVGRALTLALPSFLGFLVSLTSVTIREVEGQKVPILNIAVILGRTRYISDRDIRALWSKEDPIDVNVVTLLVNETDPKSIITHVCDLMSGTKIHGVVFGDGTDQEAIAQILDFISSQTLIPILGIHGGSSMIMADKDDKSTFFQFGASIQQEALLMLNIMEEYDWHIFSIVTSKFPGYQEFINILKSTVDNSFVGWDLQHIITLDAVEEDSKSQIMLKKVQSPVVLLYCSKDEAVFILEEARSLGLTGFGYIWIVSSLTSGNTDATVPEEFPSGMVSVSSEDWDYPLEARVRDGLGIITTAAAAMLEEYGEIPEARTSCYAAQTDKPSKTPPLALHKYMKNVTWEGRDLSFTEDGYQENPKLVVIVLNKEREWEKMGRLDNRSLTLKYHVWPRFNSFGDAETDDNHLSIVTLEEKPFVIVEDVERLTGTCMRNSVPCRKHIKDNTTEAGGTYIKKCCKGFCIDILKKIAKYVKFTYDLYLVTNGKHGKKINNVWNGMVGEVVYKKAVMAVGSLTINEERSEVIDFSVPFVETGISVMVSRSNGTVSPSAFLEPFSASVWVMMFVMLLLVTAMAVFMFEYISPLGFNRNLAQGRDPHGPSFTMGKAVWLLWGLVFNNSVPVQNPKGTTSKFIVSVWAFFAVIFLASYTANLAAFMIQEEFVDQVTGLSDNKFQNPYAYSPPFRFGTVPNGSTERNIRKNYPDMHEYLVKYHQTGVQDALVSLKTGKLDAFIYDAAVLNYAAGRDEGCKLVTIGSGYIFATTGYGIALQKGSYWKRQVDLAILAIIGDGEMEELEAQWLTGICHNEKNEVMSSQLDIDNMAGVFYMLATAMGLSLITFISEHLFYWRLRYCFTGVCTGTPGLLFSISRGIWSCIHGVHIDMKKKSDLDFSPQANMLKLIKSAKQMTNMSNMSTSRINSPKRAAEFMHSAGPMIMDMMAEKGNFIYADNRSYAPKDVVYGDPGDLQAYLANRHKDHLNNYMFQGGQHPLTLNESNPNTVEVAVSADAAQTNAKPKGLWKKSVDTLRQGPGTMAPDMLSPDPRISMKTQRYLPEDAAHSDISDCSSRGAGSYKDPENNKHLKNKEGLKKRQLPSKYPRDCSEVELSYLKTKQSSGVGPGGGVGLPGQGKIYTIDSDRELSLHSDPLHYRESRGLAADDLDYPEIYSDHNDNYRKCQDQPIIHLNSSPLHHTDADLLPDSAYSKHYGLKDKSLTLSPHETNDRYKQTHCRSCLSKFPTSYTPSHYTPTNTASAAAARSPYNRCEACLHTANLYDISEDQMLQDAMLINPSVHQDEMFGHYWPQTDGPHVQKRNRLRLSRQHSFDNIMLEKPKEADLGRPARSVSLRDKDRCFPEDSPYANLFSVRQADKAFGSKSMLFNLEESKRSKSLYPDHGSDNPFMAASLRDDTRLVHGRSSSDIYKQLGGGLKTPSSQRNENNLRSSVKSTASYCSRDGGRIAANDMYITEHVMPYVANKTSAYSAAPRGVLNSAQFSNRRVYKKIPSLESDV</sequence>
<feature type="binding site" evidence="23">
    <location>
        <position position="697"/>
    </location>
    <ligand>
        <name>L-glutamate</name>
        <dbReference type="ChEBI" id="CHEBI:29985"/>
    </ligand>
</feature>
<evidence type="ECO:0000256" key="25">
    <source>
        <dbReference type="PIRSR" id="PIRSR601508-3"/>
    </source>
</evidence>
<evidence type="ECO:0000256" key="2">
    <source>
        <dbReference type="ARBA" id="ARBA00022475"/>
    </source>
</evidence>
<dbReference type="SUPFAM" id="SSF53822">
    <property type="entry name" value="Periplasmic binding protein-like I"/>
    <property type="match status" value="1"/>
</dbReference>
<evidence type="ECO:0000256" key="6">
    <source>
        <dbReference type="ARBA" id="ARBA00022833"/>
    </source>
</evidence>
<dbReference type="GO" id="GO:0017146">
    <property type="term" value="C:NMDA selective glutamate receptor complex"/>
    <property type="evidence" value="ECO:0007669"/>
    <property type="project" value="UniProtKB-ARBA"/>
</dbReference>
<organism evidence="30 31">
    <name type="scientific">Esox lucius</name>
    <name type="common">Northern pike</name>
    <dbReference type="NCBI Taxonomy" id="8010"/>
    <lineage>
        <taxon>Eukaryota</taxon>
        <taxon>Metazoa</taxon>
        <taxon>Chordata</taxon>
        <taxon>Craniata</taxon>
        <taxon>Vertebrata</taxon>
        <taxon>Euteleostomi</taxon>
        <taxon>Actinopterygii</taxon>
        <taxon>Neopterygii</taxon>
        <taxon>Teleostei</taxon>
        <taxon>Protacanthopterygii</taxon>
        <taxon>Esociformes</taxon>
        <taxon>Esocidae</taxon>
        <taxon>Esox</taxon>
    </lineage>
</organism>
<dbReference type="Pfam" id="PF10565">
    <property type="entry name" value="NMDAR2_C"/>
    <property type="match status" value="1"/>
</dbReference>
<keyword evidence="5" id="KW-0732">Signal</keyword>
<evidence type="ECO:0000256" key="8">
    <source>
        <dbReference type="ARBA" id="ARBA00022842"/>
    </source>
</evidence>
<evidence type="ECO:0000256" key="22">
    <source>
        <dbReference type="ARBA" id="ARBA00036634"/>
    </source>
</evidence>
<dbReference type="SMART" id="SM00079">
    <property type="entry name" value="PBPe"/>
    <property type="match status" value="1"/>
</dbReference>
<keyword evidence="10 26" id="KW-0770">Synapse</keyword>
<keyword evidence="18 26" id="KW-0407">Ion channel</keyword>
<evidence type="ECO:0000313" key="31">
    <source>
        <dbReference type="Proteomes" id="UP000265140"/>
    </source>
</evidence>
<feature type="site" description="Crucial to convey clamshell closure to channel opening" evidence="24">
    <location>
        <position position="669"/>
    </location>
</feature>
<keyword evidence="1 26" id="KW-0813">Transport</keyword>
<keyword evidence="2 26" id="KW-1003">Cell membrane</keyword>
<dbReference type="FunFam" id="3.40.50.2300:FF:000312">
    <property type="entry name" value="Glutamate ionotropic receptor NMDA type subunit 2B"/>
    <property type="match status" value="1"/>
</dbReference>
<dbReference type="InParanoid" id="A0A6Q2XNW6"/>
<evidence type="ECO:0000256" key="9">
    <source>
        <dbReference type="ARBA" id="ARBA00022989"/>
    </source>
</evidence>
<dbReference type="Gene3D" id="3.40.190.10">
    <property type="entry name" value="Periplasmic binding protein-like II"/>
    <property type="match status" value="3"/>
</dbReference>
<gene>
    <name evidence="30" type="primary">GRIN2A</name>
</gene>
<dbReference type="SUPFAM" id="SSF53850">
    <property type="entry name" value="Periplasmic binding protein-like II"/>
    <property type="match status" value="1"/>
</dbReference>
<dbReference type="Pfam" id="PF10613">
    <property type="entry name" value="Lig_chan-Glu_bd"/>
    <property type="match status" value="1"/>
</dbReference>
<dbReference type="InterPro" id="IPR019594">
    <property type="entry name" value="Glu/Gly-bd"/>
</dbReference>
<evidence type="ECO:0000256" key="26">
    <source>
        <dbReference type="RuleBase" id="RU367118"/>
    </source>
</evidence>
<evidence type="ECO:0000256" key="15">
    <source>
        <dbReference type="ARBA" id="ARBA00023180"/>
    </source>
</evidence>
<evidence type="ECO:0000256" key="16">
    <source>
        <dbReference type="ARBA" id="ARBA00023257"/>
    </source>
</evidence>
<feature type="binding site" evidence="23">
    <location>
        <position position="738"/>
    </location>
    <ligand>
        <name>L-glutamate</name>
        <dbReference type="ChEBI" id="CHEBI:29985"/>
    </ligand>
</feature>
<dbReference type="Pfam" id="PF01094">
    <property type="entry name" value="ANF_receptor"/>
    <property type="match status" value="1"/>
</dbReference>
<keyword evidence="31" id="KW-1185">Reference proteome</keyword>
<evidence type="ECO:0000256" key="3">
    <source>
        <dbReference type="ARBA" id="ARBA00022692"/>
    </source>
</evidence>
<dbReference type="GO" id="GO:0004972">
    <property type="term" value="F:NMDA glutamate receptor activity"/>
    <property type="evidence" value="ECO:0007669"/>
    <property type="project" value="UniProtKB-ARBA"/>
</dbReference>
<evidence type="ECO:0000256" key="11">
    <source>
        <dbReference type="ARBA" id="ARBA00023065"/>
    </source>
</evidence>
<comment type="catalytic activity">
    <reaction evidence="21">
        <text>Na(+)(in) = Na(+)(out)</text>
        <dbReference type="Rhea" id="RHEA:34963"/>
        <dbReference type="ChEBI" id="CHEBI:29101"/>
    </reaction>
</comment>
<reference evidence="30" key="4">
    <citation type="submission" date="2025-09" db="UniProtKB">
        <authorList>
            <consortium name="Ensembl"/>
        </authorList>
    </citation>
    <scope>IDENTIFICATION</scope>
</reference>
<evidence type="ECO:0000256" key="10">
    <source>
        <dbReference type="ARBA" id="ARBA00023018"/>
    </source>
</evidence>
<comment type="subcellular location">
    <subcellularLocation>
        <location evidence="19 26">Postsynaptic cell membrane</location>
        <topology evidence="19 26">Multi-pass membrane protein</topology>
    </subcellularLocation>
</comment>
<dbReference type="InterPro" id="IPR001828">
    <property type="entry name" value="ANF_lig-bd_rcpt"/>
</dbReference>
<dbReference type="InterPro" id="IPR018884">
    <property type="entry name" value="NMDAR2_C"/>
</dbReference>
<evidence type="ECO:0000256" key="14">
    <source>
        <dbReference type="ARBA" id="ARBA00023170"/>
    </source>
</evidence>
<evidence type="ECO:0000313" key="30">
    <source>
        <dbReference type="Ensembl" id="ENSELUP00000054820.2"/>
    </source>
</evidence>
<dbReference type="FunFam" id="3.40.190.10:FF:000038">
    <property type="entry name" value="Putative glutamate receptor ionotropic NMDA 2B"/>
    <property type="match status" value="1"/>
</dbReference>
<protein>
    <recommendedName>
        <fullName evidence="26">Glutamate receptor</fullName>
    </recommendedName>
</protein>
<comment type="function">
    <text evidence="26">Receptor for glutamate that functions as a ligand-gated ion channel in the central nervous system and plays an important role in excitatory synaptic transmission. L-glutamate acts as an excitatory neurotransmitter at many synapses in the central nervous system.</text>
</comment>
<dbReference type="Gene3D" id="3.40.50.2300">
    <property type="match status" value="2"/>
</dbReference>
<feature type="disulfide bond" evidence="25">
    <location>
        <begin position="752"/>
        <end position="807"/>
    </location>
</feature>
<feature type="binding site" evidence="23">
    <location>
        <position position="525"/>
    </location>
    <ligand>
        <name>L-glutamate</name>
        <dbReference type="ChEBI" id="CHEBI:29985"/>
    </ligand>
</feature>
<name>A0A6Q2XNW6_ESOLU</name>
<dbReference type="FunFam" id="3.40.190.10:FF:000007">
    <property type="entry name" value="Putative glutamate receptor ionotropic NMDA 2B"/>
    <property type="match status" value="1"/>
</dbReference>
<feature type="domain" description="Ionotropic glutamate receptor C-terminal" evidence="28">
    <location>
        <begin position="438"/>
        <end position="805"/>
    </location>
</feature>
<dbReference type="Ensembl" id="ENSELUT00000074300.2">
    <property type="protein sequence ID" value="ENSELUP00000054820.2"/>
    <property type="gene ID" value="ENSELUG00000014230.3"/>
</dbReference>
<evidence type="ECO:0000256" key="5">
    <source>
        <dbReference type="ARBA" id="ARBA00022729"/>
    </source>
</evidence>
<proteinExistence type="inferred from homology"/>
<keyword evidence="7" id="KW-0106">Calcium</keyword>
<keyword evidence="16 26" id="KW-0628">Postsynaptic cell membrane</keyword>
<keyword evidence="17 26" id="KW-1071">Ligand-gated ion channel</keyword>
<comment type="catalytic activity">
    <reaction evidence="20">
        <text>K(+)(in) = K(+)(out)</text>
        <dbReference type="Rhea" id="RHEA:29463"/>
        <dbReference type="ChEBI" id="CHEBI:29103"/>
    </reaction>
</comment>
<keyword evidence="13 25" id="KW-1015">Disulfide bond</keyword>
<keyword evidence="4" id="KW-0479">Metal-binding</keyword>
<keyword evidence="14 26" id="KW-0675">Receptor</keyword>
<feature type="transmembrane region" description="Helical" evidence="26">
    <location>
        <begin position="827"/>
        <end position="850"/>
    </location>
</feature>
<dbReference type="PRINTS" id="PR00177">
    <property type="entry name" value="NMDARECEPTOR"/>
</dbReference>
<dbReference type="PANTHER" id="PTHR18966">
    <property type="entry name" value="IONOTROPIC GLUTAMATE RECEPTOR"/>
    <property type="match status" value="1"/>
</dbReference>
<keyword evidence="12 26" id="KW-0472">Membrane</keyword>
<evidence type="ECO:0000256" key="12">
    <source>
        <dbReference type="ARBA" id="ARBA00023136"/>
    </source>
</evidence>
<dbReference type="OMA" id="KDTIFGD"/>
<evidence type="ECO:0000256" key="19">
    <source>
        <dbReference type="ARBA" id="ARBA00034104"/>
    </source>
</evidence>
<feature type="transmembrane region" description="Helical" evidence="26">
    <location>
        <begin position="636"/>
        <end position="658"/>
    </location>
</feature>
<evidence type="ECO:0000259" key="29">
    <source>
        <dbReference type="SMART" id="SM00918"/>
    </source>
</evidence>
<evidence type="ECO:0000256" key="27">
    <source>
        <dbReference type="SAM" id="MobiDB-lite"/>
    </source>
</evidence>
<feature type="transmembrane region" description="Helical" evidence="26">
    <location>
        <begin position="564"/>
        <end position="586"/>
    </location>
</feature>
<reference evidence="30" key="2">
    <citation type="submission" date="2020-02" db="EMBL/GenBank/DDBJ databases">
        <title>Esox lucius (northern pike) genome, fEsoLuc1, primary haplotype.</title>
        <authorList>
            <person name="Myers G."/>
            <person name="Karagic N."/>
            <person name="Meyer A."/>
            <person name="Pippel M."/>
            <person name="Reichard M."/>
            <person name="Winkler S."/>
            <person name="Tracey A."/>
            <person name="Sims Y."/>
            <person name="Howe K."/>
            <person name="Rhie A."/>
            <person name="Formenti G."/>
            <person name="Durbin R."/>
            <person name="Fedrigo O."/>
            <person name="Jarvis E.D."/>
        </authorList>
    </citation>
    <scope>NUCLEOTIDE SEQUENCE [LARGE SCALE GENOMIC DNA]</scope>
</reference>
<keyword evidence="3 26" id="KW-0812">Transmembrane</keyword>
<evidence type="ECO:0000256" key="4">
    <source>
        <dbReference type="ARBA" id="ARBA00022723"/>
    </source>
</evidence>
<dbReference type="InterPro" id="IPR001508">
    <property type="entry name" value="Iono_Glu_rcpt_met"/>
</dbReference>
<dbReference type="InterPro" id="IPR001320">
    <property type="entry name" value="Iontro_rcpt_C"/>
</dbReference>
<evidence type="ECO:0000256" key="7">
    <source>
        <dbReference type="ARBA" id="ARBA00022837"/>
    </source>
</evidence>
<dbReference type="GeneTree" id="ENSGT00940000156222"/>
<dbReference type="SMART" id="SM00918">
    <property type="entry name" value="Lig_chan-Glu_bd"/>
    <property type="match status" value="1"/>
</dbReference>
<evidence type="ECO:0000256" key="24">
    <source>
        <dbReference type="PIRSR" id="PIRSR601508-2"/>
    </source>
</evidence>
<feature type="binding site" evidence="23">
    <location>
        <position position="696"/>
    </location>
    <ligand>
        <name>L-glutamate</name>
        <dbReference type="ChEBI" id="CHEBI:29985"/>
    </ligand>
</feature>
<keyword evidence="6" id="KW-0862">Zinc</keyword>
<feature type="compositionally biased region" description="Polar residues" evidence="27">
    <location>
        <begin position="1430"/>
        <end position="1444"/>
    </location>
</feature>
<dbReference type="InterPro" id="IPR015683">
    <property type="entry name" value="Ionotropic_Glu_rcpt"/>
</dbReference>